<comment type="caution">
    <text evidence="1">The sequence shown here is derived from an EMBL/GenBank/DDBJ whole genome shotgun (WGS) entry which is preliminary data.</text>
</comment>
<sequence length="188" mass="21210">EKRDKERSKNKSLAQDVELIVAKTEKTDTEKVSENVSETSETATAQKNVSMVVHYDLSALISFASPLATEEFTLELMQVVRKASRKRHCRRGVKEVVKALKKGHKGLVVIAGDISPIDIITHIPILCEDFNVPYIYIPSRADLGFACATKRPTSVVMIVPDLKDEEAFDYKELYMACYEKVKELEQMT</sequence>
<dbReference type="Proteomes" id="UP000789366">
    <property type="component" value="Unassembled WGS sequence"/>
</dbReference>
<evidence type="ECO:0000313" key="2">
    <source>
        <dbReference type="Proteomes" id="UP000789366"/>
    </source>
</evidence>
<proteinExistence type="predicted"/>
<keyword evidence="2" id="KW-1185">Reference proteome</keyword>
<feature type="non-terminal residue" evidence="1">
    <location>
        <position position="1"/>
    </location>
</feature>
<accession>A0ACA9MRK1</accession>
<evidence type="ECO:0000313" key="1">
    <source>
        <dbReference type="EMBL" id="CAG8607526.1"/>
    </source>
</evidence>
<gene>
    <name evidence="1" type="ORF">SPELUC_LOCUS7371</name>
</gene>
<reference evidence="1" key="1">
    <citation type="submission" date="2021-06" db="EMBL/GenBank/DDBJ databases">
        <authorList>
            <person name="Kallberg Y."/>
            <person name="Tangrot J."/>
            <person name="Rosling A."/>
        </authorList>
    </citation>
    <scope>NUCLEOTIDE SEQUENCE</scope>
    <source>
        <strain evidence="1">28 12/20/2015</strain>
    </source>
</reference>
<name>A0ACA9MRK1_9GLOM</name>
<dbReference type="EMBL" id="CAJVPW010009651">
    <property type="protein sequence ID" value="CAG8607526.1"/>
    <property type="molecule type" value="Genomic_DNA"/>
</dbReference>
<protein>
    <submittedName>
        <fullName evidence="1">17666_t:CDS:1</fullName>
    </submittedName>
</protein>
<organism evidence="1 2">
    <name type="scientific">Cetraspora pellucida</name>
    <dbReference type="NCBI Taxonomy" id="1433469"/>
    <lineage>
        <taxon>Eukaryota</taxon>
        <taxon>Fungi</taxon>
        <taxon>Fungi incertae sedis</taxon>
        <taxon>Mucoromycota</taxon>
        <taxon>Glomeromycotina</taxon>
        <taxon>Glomeromycetes</taxon>
        <taxon>Diversisporales</taxon>
        <taxon>Gigasporaceae</taxon>
        <taxon>Cetraspora</taxon>
    </lineage>
</organism>